<dbReference type="KEGG" id="pno:SNOG_12916"/>
<proteinExistence type="predicted"/>
<dbReference type="EMBL" id="CH445348">
    <property type="protein sequence ID" value="EAT79716.1"/>
    <property type="molecule type" value="Genomic_DNA"/>
</dbReference>
<name>Q0U5P8_PHANO</name>
<dbReference type="GeneID" id="5980046"/>
<dbReference type="RefSeq" id="XP_001803133.1">
    <property type="nucleotide sequence ID" value="XM_001803081.1"/>
</dbReference>
<reference evidence="2" key="1">
    <citation type="journal article" date="2007" name="Plant Cell">
        <title>Dothideomycete-plant interactions illuminated by genome sequencing and EST analysis of the wheat pathogen Stagonospora nodorum.</title>
        <authorList>
            <person name="Hane J.K."/>
            <person name="Lowe R.G."/>
            <person name="Solomon P.S."/>
            <person name="Tan K.C."/>
            <person name="Schoch C.L."/>
            <person name="Spatafora J.W."/>
            <person name="Crous P.W."/>
            <person name="Kodira C."/>
            <person name="Birren B.W."/>
            <person name="Galagan J.E."/>
            <person name="Torriani S.F."/>
            <person name="McDonald B.A."/>
            <person name="Oliver R.P."/>
        </authorList>
    </citation>
    <scope>NUCLEOTIDE SEQUENCE [LARGE SCALE GENOMIC DNA]</scope>
    <source>
        <strain evidence="2">SN15 / ATCC MYA-4574 / FGSC 10173</strain>
    </source>
</reference>
<protein>
    <submittedName>
        <fullName evidence="1">Uncharacterized protein</fullName>
    </submittedName>
</protein>
<evidence type="ECO:0000313" key="2">
    <source>
        <dbReference type="Proteomes" id="UP000001055"/>
    </source>
</evidence>
<dbReference type="InParanoid" id="Q0U5P8"/>
<gene>
    <name evidence="1" type="ORF">SNOG_12916</name>
</gene>
<dbReference type="AlphaFoldDB" id="Q0U5P8"/>
<dbReference type="Proteomes" id="UP000001055">
    <property type="component" value="Unassembled WGS sequence"/>
</dbReference>
<evidence type="ECO:0000313" key="1">
    <source>
        <dbReference type="EMBL" id="EAT79716.1"/>
    </source>
</evidence>
<organism evidence="1 2">
    <name type="scientific">Phaeosphaeria nodorum (strain SN15 / ATCC MYA-4574 / FGSC 10173)</name>
    <name type="common">Glume blotch fungus</name>
    <name type="synonym">Parastagonospora nodorum</name>
    <dbReference type="NCBI Taxonomy" id="321614"/>
    <lineage>
        <taxon>Eukaryota</taxon>
        <taxon>Fungi</taxon>
        <taxon>Dikarya</taxon>
        <taxon>Ascomycota</taxon>
        <taxon>Pezizomycotina</taxon>
        <taxon>Dothideomycetes</taxon>
        <taxon>Pleosporomycetidae</taxon>
        <taxon>Pleosporales</taxon>
        <taxon>Pleosporineae</taxon>
        <taxon>Phaeosphaeriaceae</taxon>
        <taxon>Parastagonospora</taxon>
    </lineage>
</organism>
<sequence length="35" mass="3829">MHYTAAALSGLQRPQRTKRIVEIPVAPPRAVGDMP</sequence>
<dbReference type="HOGENOM" id="CLU_3368699_0_0_1"/>
<accession>Q0U5P8</accession>